<dbReference type="InterPro" id="IPR001173">
    <property type="entry name" value="Glyco_trans_2-like"/>
</dbReference>
<comment type="caution">
    <text evidence="2">The sequence shown here is derived from an EMBL/GenBank/DDBJ whole genome shotgun (WGS) entry which is preliminary data.</text>
</comment>
<dbReference type="EMBL" id="NFKM01000015">
    <property type="protein sequence ID" value="OUP58953.1"/>
    <property type="molecule type" value="Genomic_DNA"/>
</dbReference>
<protein>
    <recommendedName>
        <fullName evidence="1">Glycosyltransferase 2-like domain-containing protein</fullName>
    </recommendedName>
</protein>
<dbReference type="SUPFAM" id="SSF53448">
    <property type="entry name" value="Nucleotide-diphospho-sugar transferases"/>
    <property type="match status" value="1"/>
</dbReference>
<organism evidence="2 3">
    <name type="scientific">Faecalitalea cylindroides</name>
    <dbReference type="NCBI Taxonomy" id="39483"/>
    <lineage>
        <taxon>Bacteria</taxon>
        <taxon>Bacillati</taxon>
        <taxon>Bacillota</taxon>
        <taxon>Erysipelotrichia</taxon>
        <taxon>Erysipelotrichales</taxon>
        <taxon>Erysipelotrichaceae</taxon>
        <taxon>Faecalitalea</taxon>
    </lineage>
</organism>
<name>A0A1Y4LQJ1_9FIRM</name>
<accession>A0A1Y4LQJ1</accession>
<evidence type="ECO:0000313" key="2">
    <source>
        <dbReference type="EMBL" id="OUP58953.1"/>
    </source>
</evidence>
<feature type="domain" description="Glycosyltransferase 2-like" evidence="1">
    <location>
        <begin position="27"/>
        <end position="178"/>
    </location>
</feature>
<dbReference type="PANTHER" id="PTHR43179:SF10">
    <property type="entry name" value="GLYCOSYL TRANSFERASE"/>
    <property type="match status" value="1"/>
</dbReference>
<evidence type="ECO:0000259" key="1">
    <source>
        <dbReference type="Pfam" id="PF00535"/>
    </source>
</evidence>
<dbReference type="PANTHER" id="PTHR43179">
    <property type="entry name" value="RHAMNOSYLTRANSFERASE WBBL"/>
    <property type="match status" value="1"/>
</dbReference>
<gene>
    <name evidence="2" type="ORF">B5F14_07655</name>
</gene>
<sequence>MLEYNRSKHYYYHSVFYRYEEKMKNCLIILNYNDAQSCLNLINKIKQYQNIDKIIIVDNQSTDDSYSLLSTLKNSKVDVIQTNHNGGYSYGNNYGCFWAINKYSPNYLTICNPDIYVKEEVLDDLISIMDQKKEESISCISCKMNCESTPNLLSTWKLPKYSDCILNNLTILRKIIGNKTIYNENELNKAFPVKVDVLAGSFFIIRSKAFSSVKGFDDTVFLYNEENILSKKLQEKGWKNLYVNYLSYDHYHSISINKSFSSEAKKLDLAYKSRLIYCEKYLEIGRIKKYFFIITYKIGKFNYLTGKYILKQLKK</sequence>
<dbReference type="RefSeq" id="WP_087158884.1">
    <property type="nucleotide sequence ID" value="NZ_NFKM01000015.1"/>
</dbReference>
<reference evidence="3" key="1">
    <citation type="submission" date="2017-04" db="EMBL/GenBank/DDBJ databases">
        <title>Function of individual gut microbiota members based on whole genome sequencing of pure cultures obtained from chicken caecum.</title>
        <authorList>
            <person name="Medvecky M."/>
            <person name="Cejkova D."/>
            <person name="Polansky O."/>
            <person name="Karasova D."/>
            <person name="Kubasova T."/>
            <person name="Cizek A."/>
            <person name="Rychlik I."/>
        </authorList>
    </citation>
    <scope>NUCLEOTIDE SEQUENCE [LARGE SCALE GENOMIC DNA]</scope>
    <source>
        <strain evidence="3">An178</strain>
    </source>
</reference>
<keyword evidence="3" id="KW-1185">Reference proteome</keyword>
<dbReference type="Pfam" id="PF00535">
    <property type="entry name" value="Glycos_transf_2"/>
    <property type="match status" value="1"/>
</dbReference>
<dbReference type="InterPro" id="IPR029044">
    <property type="entry name" value="Nucleotide-diphossugar_trans"/>
</dbReference>
<dbReference type="AlphaFoldDB" id="A0A1Y4LQJ1"/>
<proteinExistence type="predicted"/>
<evidence type="ECO:0000313" key="3">
    <source>
        <dbReference type="Proteomes" id="UP000195447"/>
    </source>
</evidence>
<dbReference type="Proteomes" id="UP000195447">
    <property type="component" value="Unassembled WGS sequence"/>
</dbReference>
<dbReference type="Gene3D" id="3.90.550.10">
    <property type="entry name" value="Spore Coat Polysaccharide Biosynthesis Protein SpsA, Chain A"/>
    <property type="match status" value="1"/>
</dbReference>